<dbReference type="PANTHER" id="PTHR23402">
    <property type="entry name" value="PROTEASE FAMILY C15 PYROGLUTAMYL-PEPTIDASE I-RELATED"/>
    <property type="match status" value="1"/>
</dbReference>
<dbReference type="PRINTS" id="PR00706">
    <property type="entry name" value="PYROGLUPTASE"/>
</dbReference>
<evidence type="ECO:0000256" key="5">
    <source>
        <dbReference type="ARBA" id="ARBA00022801"/>
    </source>
</evidence>
<dbReference type="InterPro" id="IPR036440">
    <property type="entry name" value="Peptidase_C15-like_sf"/>
</dbReference>
<evidence type="ECO:0000256" key="4">
    <source>
        <dbReference type="ARBA" id="ARBA00022670"/>
    </source>
</evidence>
<keyword evidence="3" id="KW-0963">Cytoplasm</keyword>
<evidence type="ECO:0000256" key="1">
    <source>
        <dbReference type="ARBA" id="ARBA00006641"/>
    </source>
</evidence>
<dbReference type="RefSeq" id="WP_213350496.1">
    <property type="nucleotide sequence ID" value="NZ_JAHBGB010000002.1"/>
</dbReference>
<evidence type="ECO:0000256" key="6">
    <source>
        <dbReference type="ARBA" id="ARBA00022807"/>
    </source>
</evidence>
<gene>
    <name evidence="9" type="ORF">ACFSNC_11175</name>
</gene>
<evidence type="ECO:0000313" key="10">
    <source>
        <dbReference type="Proteomes" id="UP001597299"/>
    </source>
</evidence>
<sequence>MIRPGGPHILITGFGPFPGAPANPAAGLAGDLARLRRPALAGTRRSLRLLPTSWEEAAGFPAVLDALAPDIVLMIGLAARRRAVSVELLGRNRTRLSPDATRRRPPGARFDPGAGATRRCAVDPAPLLRALAVAGLPARPSRDAGGYVCNALSWRAYGWAQGAPGRLAVFVHIPQPRAGGRLGRARLLRGFGNLLAALVAQHRLRAVPAR</sequence>
<evidence type="ECO:0000256" key="8">
    <source>
        <dbReference type="ARBA" id="ARBA00031559"/>
    </source>
</evidence>
<evidence type="ECO:0000256" key="2">
    <source>
        <dbReference type="ARBA" id="ARBA00019191"/>
    </source>
</evidence>
<dbReference type="Pfam" id="PF01470">
    <property type="entry name" value="Peptidase_C15"/>
    <property type="match status" value="1"/>
</dbReference>
<dbReference type="Gene3D" id="3.40.630.20">
    <property type="entry name" value="Peptidase C15, pyroglutamyl peptidase I-like"/>
    <property type="match status" value="1"/>
</dbReference>
<dbReference type="EMBL" id="JBHUHD010000001">
    <property type="protein sequence ID" value="MFD2140964.1"/>
    <property type="molecule type" value="Genomic_DNA"/>
</dbReference>
<protein>
    <recommendedName>
        <fullName evidence="2">Pyrrolidone-carboxylate peptidase</fullName>
    </recommendedName>
    <alternativeName>
        <fullName evidence="7">5-oxoprolyl-peptidase</fullName>
    </alternativeName>
    <alternativeName>
        <fullName evidence="8">Pyroglutamyl-peptidase I</fullName>
    </alternativeName>
</protein>
<dbReference type="InterPro" id="IPR000816">
    <property type="entry name" value="Peptidase_C15"/>
</dbReference>
<reference evidence="10" key="1">
    <citation type="journal article" date="2019" name="Int. J. Syst. Evol. Microbiol.">
        <title>The Global Catalogue of Microorganisms (GCM) 10K type strain sequencing project: providing services to taxonomists for standard genome sequencing and annotation.</title>
        <authorList>
            <consortium name="The Broad Institute Genomics Platform"/>
            <consortium name="The Broad Institute Genome Sequencing Center for Infectious Disease"/>
            <person name="Wu L."/>
            <person name="Ma J."/>
        </authorList>
    </citation>
    <scope>NUCLEOTIDE SEQUENCE [LARGE SCALE GENOMIC DNA]</scope>
    <source>
        <strain evidence="10">CCM 7435</strain>
    </source>
</reference>
<accession>A0ABW4YXP5</accession>
<keyword evidence="6" id="KW-0788">Thiol protease</keyword>
<proteinExistence type="inferred from homology"/>
<evidence type="ECO:0000256" key="7">
    <source>
        <dbReference type="ARBA" id="ARBA00030836"/>
    </source>
</evidence>
<comment type="caution">
    <text evidence="9">The sequence shown here is derived from an EMBL/GenBank/DDBJ whole genome shotgun (WGS) entry which is preliminary data.</text>
</comment>
<keyword evidence="5" id="KW-0378">Hydrolase</keyword>
<evidence type="ECO:0000256" key="3">
    <source>
        <dbReference type="ARBA" id="ARBA00022490"/>
    </source>
</evidence>
<organism evidence="9 10">
    <name type="scientific">Ancylobacter oerskovii</name>
    <dbReference type="NCBI Taxonomy" id="459519"/>
    <lineage>
        <taxon>Bacteria</taxon>
        <taxon>Pseudomonadati</taxon>
        <taxon>Pseudomonadota</taxon>
        <taxon>Alphaproteobacteria</taxon>
        <taxon>Hyphomicrobiales</taxon>
        <taxon>Xanthobacteraceae</taxon>
        <taxon>Ancylobacter</taxon>
    </lineage>
</organism>
<name>A0ABW4YXP5_9HYPH</name>
<keyword evidence="4" id="KW-0645">Protease</keyword>
<evidence type="ECO:0000313" key="9">
    <source>
        <dbReference type="EMBL" id="MFD2140964.1"/>
    </source>
</evidence>
<keyword evidence="10" id="KW-1185">Reference proteome</keyword>
<dbReference type="Proteomes" id="UP001597299">
    <property type="component" value="Unassembled WGS sequence"/>
</dbReference>
<dbReference type="InterPro" id="IPR016125">
    <property type="entry name" value="Peptidase_C15-like"/>
</dbReference>
<comment type="similarity">
    <text evidence="1">Belongs to the peptidase C15 family.</text>
</comment>
<dbReference type="SUPFAM" id="SSF53182">
    <property type="entry name" value="Pyrrolidone carboxyl peptidase (pyroglutamate aminopeptidase)"/>
    <property type="match status" value="1"/>
</dbReference>
<dbReference type="PANTHER" id="PTHR23402:SF1">
    <property type="entry name" value="PYROGLUTAMYL-PEPTIDASE I"/>
    <property type="match status" value="1"/>
</dbReference>